<organism evidence="1 2">
    <name type="scientific">Microbulbifer aggregans</name>
    <dbReference type="NCBI Taxonomy" id="1769779"/>
    <lineage>
        <taxon>Bacteria</taxon>
        <taxon>Pseudomonadati</taxon>
        <taxon>Pseudomonadota</taxon>
        <taxon>Gammaproteobacteria</taxon>
        <taxon>Cellvibrionales</taxon>
        <taxon>Microbulbiferaceae</taxon>
        <taxon>Microbulbifer</taxon>
    </lineage>
</organism>
<dbReference type="KEGG" id="micc:AUP74_03047"/>
<accession>A0A1C9WB87</accession>
<keyword evidence="2" id="KW-1185">Reference proteome</keyword>
<reference evidence="2" key="1">
    <citation type="submission" date="2016-01" db="EMBL/GenBank/DDBJ databases">
        <title>Complete genome sequence of Microbulbifer sp. CCB-MM1, a halophile isolated from Matang Mangrove Forest, Perak.</title>
        <authorList>
            <person name="Moh T.H."/>
            <person name="Dinesh B."/>
            <person name="Lau N.-S."/>
            <person name="Go F."/>
            <person name="Alexander Chong S.-C."/>
        </authorList>
    </citation>
    <scope>NUCLEOTIDE SEQUENCE [LARGE SCALE GENOMIC DNA]</scope>
    <source>
        <strain evidence="2">CCB-MM1</strain>
    </source>
</reference>
<proteinExistence type="predicted"/>
<gene>
    <name evidence="1" type="ORF">AUP74_03047</name>
</gene>
<dbReference type="OrthoDB" id="6202289at2"/>
<dbReference type="STRING" id="1769779.AUP74_03047"/>
<dbReference type="AlphaFoldDB" id="A0A1C9WB87"/>
<dbReference type="RefSeq" id="WP_145924422.1">
    <property type="nucleotide sequence ID" value="NZ_CP014143.1"/>
</dbReference>
<name>A0A1C9WB87_9GAMM</name>
<protein>
    <submittedName>
        <fullName evidence="1">Uncharacterized protein</fullName>
    </submittedName>
</protein>
<sequence>MRRIYICSIAFLLVMVGGYLGVKVLNQHIDQKSGVIVEEALSDNTIYQLKLIAEIQSLLDEGKLEEAKSKLTEASDTLLYILEENCSLAKCEDALRNYEHW</sequence>
<evidence type="ECO:0000313" key="1">
    <source>
        <dbReference type="EMBL" id="AOS98413.1"/>
    </source>
</evidence>
<dbReference type="EMBL" id="CP014143">
    <property type="protein sequence ID" value="AOS98413.1"/>
    <property type="molecule type" value="Genomic_DNA"/>
</dbReference>
<evidence type="ECO:0000313" key="2">
    <source>
        <dbReference type="Proteomes" id="UP000095672"/>
    </source>
</evidence>
<dbReference type="Proteomes" id="UP000095672">
    <property type="component" value="Chromosome"/>
</dbReference>